<comment type="caution">
    <text evidence="3">The sequence shown here is derived from an EMBL/GenBank/DDBJ whole genome shotgun (WGS) entry which is preliminary data.</text>
</comment>
<feature type="region of interest" description="Disordered" evidence="1">
    <location>
        <begin position="141"/>
        <end position="167"/>
    </location>
</feature>
<accession>A0A814T859</accession>
<evidence type="ECO:0000256" key="1">
    <source>
        <dbReference type="SAM" id="MobiDB-lite"/>
    </source>
</evidence>
<dbReference type="OrthoDB" id="10158571at2759"/>
<dbReference type="Proteomes" id="UP000681722">
    <property type="component" value="Unassembled WGS sequence"/>
</dbReference>
<protein>
    <submittedName>
        <fullName evidence="3">Uncharacterized protein</fullName>
    </submittedName>
</protein>
<reference evidence="3" key="1">
    <citation type="submission" date="2021-02" db="EMBL/GenBank/DDBJ databases">
        <authorList>
            <person name="Nowell W R."/>
        </authorList>
    </citation>
    <scope>NUCLEOTIDE SEQUENCE</scope>
</reference>
<gene>
    <name evidence="3" type="ORF">GPM918_LOCUS21523</name>
    <name evidence="2" type="ORF">OVA965_LOCUS10531</name>
    <name evidence="5" type="ORF">SRO942_LOCUS21520</name>
    <name evidence="4" type="ORF">TMI583_LOCUS10528</name>
</gene>
<proteinExistence type="predicted"/>
<sequence length="167" mass="19271">MQSIDLNLIISNAHEDGCANIGLFNSSEVHRVILTNVFSIPKNRLVLISDTMGQRLGLNVHKTLPPHSFDSWIDNIIPSRGPYQTCENVYLSLDPITYKLKSIAYPVLVPDLPVDFVLGTLFFDELNIIWSSRLNRLITRREEEEDGEEEEEDREEEARRQTYRNIL</sequence>
<evidence type="ECO:0000313" key="4">
    <source>
        <dbReference type="EMBL" id="CAF3696985.1"/>
    </source>
</evidence>
<evidence type="ECO:0000313" key="5">
    <source>
        <dbReference type="EMBL" id="CAF3921318.1"/>
    </source>
</evidence>
<name>A0A814T859_9BILA</name>
<dbReference type="EMBL" id="CAJOBA010003911">
    <property type="protein sequence ID" value="CAF3696985.1"/>
    <property type="molecule type" value="Genomic_DNA"/>
</dbReference>
<dbReference type="EMBL" id="CAJNOK010003909">
    <property type="protein sequence ID" value="CAF0919237.1"/>
    <property type="molecule type" value="Genomic_DNA"/>
</dbReference>
<dbReference type="Proteomes" id="UP000682733">
    <property type="component" value="Unassembled WGS sequence"/>
</dbReference>
<evidence type="ECO:0000313" key="2">
    <source>
        <dbReference type="EMBL" id="CAF0919237.1"/>
    </source>
</evidence>
<evidence type="ECO:0000313" key="3">
    <source>
        <dbReference type="EMBL" id="CAF1157899.1"/>
    </source>
</evidence>
<organism evidence="3 6">
    <name type="scientific">Didymodactylos carnosus</name>
    <dbReference type="NCBI Taxonomy" id="1234261"/>
    <lineage>
        <taxon>Eukaryota</taxon>
        <taxon>Metazoa</taxon>
        <taxon>Spiralia</taxon>
        <taxon>Gnathifera</taxon>
        <taxon>Rotifera</taxon>
        <taxon>Eurotatoria</taxon>
        <taxon>Bdelloidea</taxon>
        <taxon>Philodinida</taxon>
        <taxon>Philodinidae</taxon>
        <taxon>Didymodactylos</taxon>
    </lineage>
</organism>
<dbReference type="EMBL" id="CAJOBC010007101">
    <property type="protein sequence ID" value="CAF3921318.1"/>
    <property type="molecule type" value="Genomic_DNA"/>
</dbReference>
<feature type="compositionally biased region" description="Acidic residues" evidence="1">
    <location>
        <begin position="143"/>
        <end position="155"/>
    </location>
</feature>
<dbReference type="EMBL" id="CAJNOQ010007102">
    <property type="protein sequence ID" value="CAF1157899.1"/>
    <property type="molecule type" value="Genomic_DNA"/>
</dbReference>
<dbReference type="Proteomes" id="UP000677228">
    <property type="component" value="Unassembled WGS sequence"/>
</dbReference>
<keyword evidence="6" id="KW-1185">Reference proteome</keyword>
<dbReference type="Proteomes" id="UP000663829">
    <property type="component" value="Unassembled WGS sequence"/>
</dbReference>
<evidence type="ECO:0000313" key="6">
    <source>
        <dbReference type="Proteomes" id="UP000663829"/>
    </source>
</evidence>
<dbReference type="AlphaFoldDB" id="A0A814T859"/>